<evidence type="ECO:0000313" key="3">
    <source>
        <dbReference type="EMBL" id="CPV70346.1"/>
    </source>
</evidence>
<accession>A0A0U0ZTK0</accession>
<dbReference type="InterPro" id="IPR052925">
    <property type="entry name" value="Phage_Integrase-like_Recomb"/>
</dbReference>
<dbReference type="PANTHER" id="PTHR34605:SF4">
    <property type="entry name" value="DNA ADENINE METHYLTRANSFERASE"/>
    <property type="match status" value="1"/>
</dbReference>
<gene>
    <name evidence="3" type="ORF">ERS075579_04770</name>
</gene>
<reference evidence="3 4" key="1">
    <citation type="submission" date="2015-03" db="EMBL/GenBank/DDBJ databases">
        <authorList>
            <person name="Murphy D."/>
        </authorList>
    </citation>
    <scope>NUCLEOTIDE SEQUENCE [LARGE SCALE GENOMIC DNA]</scope>
    <source>
        <strain evidence="3 4">PAP088</strain>
    </source>
</reference>
<organism evidence="3 4">
    <name type="scientific">Mycobacteroides abscessus</name>
    <dbReference type="NCBI Taxonomy" id="36809"/>
    <lineage>
        <taxon>Bacteria</taxon>
        <taxon>Bacillati</taxon>
        <taxon>Actinomycetota</taxon>
        <taxon>Actinomycetes</taxon>
        <taxon>Mycobacteriales</taxon>
        <taxon>Mycobacteriaceae</taxon>
        <taxon>Mycobacteroides</taxon>
    </lineage>
</organism>
<dbReference type="SUPFAM" id="SSF47823">
    <property type="entry name" value="lambda integrase-like, N-terminal domain"/>
    <property type="match status" value="1"/>
</dbReference>
<protein>
    <submittedName>
        <fullName evidence="3">Integrase</fullName>
    </submittedName>
</protein>
<evidence type="ECO:0000256" key="1">
    <source>
        <dbReference type="ARBA" id="ARBA00023125"/>
    </source>
</evidence>
<name>A0A0U0ZTK0_9MYCO</name>
<dbReference type="InterPro" id="IPR002104">
    <property type="entry name" value="Integrase_catalytic"/>
</dbReference>
<dbReference type="Gene3D" id="1.10.443.10">
    <property type="entry name" value="Intergrase catalytic core"/>
    <property type="match status" value="1"/>
</dbReference>
<dbReference type="SUPFAM" id="SSF56349">
    <property type="entry name" value="DNA breaking-rejoining enzymes"/>
    <property type="match status" value="1"/>
</dbReference>
<dbReference type="CDD" id="cd00799">
    <property type="entry name" value="INT_Cre_C"/>
    <property type="match status" value="1"/>
</dbReference>
<dbReference type="PANTHER" id="PTHR34605">
    <property type="entry name" value="PHAGE_INTEGRASE DOMAIN-CONTAINING PROTEIN"/>
    <property type="match status" value="1"/>
</dbReference>
<proteinExistence type="predicted"/>
<evidence type="ECO:0000313" key="4">
    <source>
        <dbReference type="Proteomes" id="UP000045782"/>
    </source>
</evidence>
<dbReference type="GO" id="GO:0003677">
    <property type="term" value="F:DNA binding"/>
    <property type="evidence" value="ECO:0007669"/>
    <property type="project" value="UniProtKB-KW"/>
</dbReference>
<dbReference type="Proteomes" id="UP000045782">
    <property type="component" value="Unassembled WGS sequence"/>
</dbReference>
<dbReference type="InterPro" id="IPR011010">
    <property type="entry name" value="DNA_brk_join_enz"/>
</dbReference>
<dbReference type="EMBL" id="CSWP01000012">
    <property type="protein sequence ID" value="CPV70346.1"/>
    <property type="molecule type" value="Genomic_DNA"/>
</dbReference>
<evidence type="ECO:0000256" key="2">
    <source>
        <dbReference type="ARBA" id="ARBA00023172"/>
    </source>
</evidence>
<dbReference type="GO" id="GO:0006310">
    <property type="term" value="P:DNA recombination"/>
    <property type="evidence" value="ECO:0007669"/>
    <property type="project" value="UniProtKB-KW"/>
</dbReference>
<dbReference type="PROSITE" id="PS51898">
    <property type="entry name" value="TYR_RECOMBINASE"/>
    <property type="match status" value="1"/>
</dbReference>
<dbReference type="InterPro" id="IPR010998">
    <property type="entry name" value="Integrase_recombinase_N"/>
</dbReference>
<dbReference type="InterPro" id="IPR013762">
    <property type="entry name" value="Integrase-like_cat_sf"/>
</dbReference>
<sequence>MGEVDTAVPMHAALPPAVTLRIAQAASSSRSAGTQRAYDSAWRRFDTWCHHNGHRPLPADPAVIAAYLVDAADTRSPNGERAYAPATLTKWVAAITDRHRRSGCTAIPTGHELVRATLSGIRREYATAGDRPRIVRAPLLTDDIVTLIATAHAQVRGWSDAVYARRDCALLLIGFAAALRRSELVSLGGADAALHALDGMHLTVRQSKTDQEGAGSVHAIPRSELTDRCPPCAFERWAQVVSAFDRDGRRGVIRLLGAEMSFDEHVCLPVTSPALDPGRPLFRSICRNGNLSSTAMSGAAVHGVIRRRAIRAGFSPAAVERLGGHSLRAGFVTQAFRNGSDAHAIMRQTRHRTPAMVERYAREEAPLIGNAVTTLGL</sequence>
<keyword evidence="1" id="KW-0238">DNA-binding</keyword>
<keyword evidence="2" id="KW-0233">DNA recombination</keyword>
<dbReference type="Gene3D" id="1.10.150.130">
    <property type="match status" value="1"/>
</dbReference>
<dbReference type="GO" id="GO:0015074">
    <property type="term" value="P:DNA integration"/>
    <property type="evidence" value="ECO:0007669"/>
    <property type="project" value="InterPro"/>
</dbReference>
<dbReference type="AlphaFoldDB" id="A0A0U0ZTK0"/>
<dbReference type="RefSeq" id="WP_052525620.1">
    <property type="nucleotide sequence ID" value="NZ_CP014951.1"/>
</dbReference>